<comment type="caution">
    <text evidence="5">The sequence shown here is derived from an EMBL/GenBank/DDBJ whole genome shotgun (WGS) entry which is preliminary data.</text>
</comment>
<keyword evidence="4" id="KW-0812">Transmembrane</keyword>
<feature type="region of interest" description="Disordered" evidence="3">
    <location>
        <begin position="195"/>
        <end position="251"/>
    </location>
</feature>
<organism evidence="5 6">
    <name type="scientific">Streptomyces levis</name>
    <dbReference type="NCBI Taxonomy" id="285566"/>
    <lineage>
        <taxon>Bacteria</taxon>
        <taxon>Bacillati</taxon>
        <taxon>Actinomycetota</taxon>
        <taxon>Actinomycetes</taxon>
        <taxon>Kitasatosporales</taxon>
        <taxon>Streptomycetaceae</taxon>
        <taxon>Streptomyces</taxon>
    </lineage>
</organism>
<keyword evidence="6" id="KW-1185">Reference proteome</keyword>
<evidence type="ECO:0000256" key="2">
    <source>
        <dbReference type="ARBA" id="ARBA00023163"/>
    </source>
</evidence>
<evidence type="ECO:0008006" key="7">
    <source>
        <dbReference type="Google" id="ProtNLM"/>
    </source>
</evidence>
<dbReference type="RefSeq" id="WP_344535467.1">
    <property type="nucleotide sequence ID" value="NZ_BAAATM010000004.1"/>
</dbReference>
<dbReference type="Gene3D" id="1.10.10.1320">
    <property type="entry name" value="Anti-sigma factor, zinc-finger domain"/>
    <property type="match status" value="1"/>
</dbReference>
<reference evidence="5 6" key="1">
    <citation type="journal article" date="2019" name="Int. J. Syst. Evol. Microbiol.">
        <title>The Global Catalogue of Microorganisms (GCM) 10K type strain sequencing project: providing services to taxonomists for standard genome sequencing and annotation.</title>
        <authorList>
            <consortium name="The Broad Institute Genomics Platform"/>
            <consortium name="The Broad Institute Genome Sequencing Center for Infectious Disease"/>
            <person name="Wu L."/>
            <person name="Ma J."/>
        </authorList>
    </citation>
    <scope>NUCLEOTIDE SEQUENCE [LARGE SCALE GENOMIC DNA]</scope>
    <source>
        <strain evidence="5 6">JCM 6924</strain>
    </source>
</reference>
<protein>
    <recommendedName>
        <fullName evidence="7">Zinc-finger domain-containing protein</fullName>
    </recommendedName>
</protein>
<keyword evidence="4" id="KW-1133">Transmembrane helix</keyword>
<dbReference type="InterPro" id="IPR041916">
    <property type="entry name" value="Anti_sigma_zinc_sf"/>
</dbReference>
<feature type="compositionally biased region" description="Low complexity" evidence="3">
    <location>
        <begin position="86"/>
        <end position="106"/>
    </location>
</feature>
<dbReference type="Proteomes" id="UP001501095">
    <property type="component" value="Unassembled WGS sequence"/>
</dbReference>
<evidence type="ECO:0000256" key="3">
    <source>
        <dbReference type="SAM" id="MobiDB-lite"/>
    </source>
</evidence>
<gene>
    <name evidence="5" type="ORF">GCM10010423_16000</name>
</gene>
<dbReference type="EMBL" id="BAAATM010000004">
    <property type="protein sequence ID" value="GAA2523627.1"/>
    <property type="molecule type" value="Genomic_DNA"/>
</dbReference>
<keyword evidence="4" id="KW-0472">Membrane</keyword>
<keyword evidence="1" id="KW-0805">Transcription regulation</keyword>
<evidence type="ECO:0000256" key="1">
    <source>
        <dbReference type="ARBA" id="ARBA00023015"/>
    </source>
</evidence>
<feature type="transmembrane region" description="Helical" evidence="4">
    <location>
        <begin position="170"/>
        <end position="189"/>
    </location>
</feature>
<evidence type="ECO:0000313" key="5">
    <source>
        <dbReference type="EMBL" id="GAA2523627.1"/>
    </source>
</evidence>
<proteinExistence type="predicted"/>
<sequence>MTSTTDMDWHPDVAEISDLAEGLLPPARSSDLRRHLDSCELCADVYASLEEIRGLLGTLPGPPRMPAEVAGRIDAALAAEALLTATRPETSDSPAASTSAPAGDAAAESDHGAGSGHGADSDVGSDARDDSGAHVSRETSPSADRPAGRPRASTTGPGRKGRTRNGRRRIAVLGTVFTVAAFGLGSVLLSSLGDGEPTRDTAGGGQTSPADTFSEGQLKNQVSDLLSESKSESEGDGGSRTPFGAATAPGSDQPKVFREVVVPGCVRDGIGREDAALAVENGRYQGKKAMLVLLPDAADATRVTAYVVDATCVDQKGSASKGTVLLERSYPSS</sequence>
<evidence type="ECO:0000313" key="6">
    <source>
        <dbReference type="Proteomes" id="UP001501095"/>
    </source>
</evidence>
<evidence type="ECO:0000256" key="4">
    <source>
        <dbReference type="SAM" id="Phobius"/>
    </source>
</evidence>
<name>A0ABN3NKP2_9ACTN</name>
<feature type="region of interest" description="Disordered" evidence="3">
    <location>
        <begin position="86"/>
        <end position="167"/>
    </location>
</feature>
<keyword evidence="2" id="KW-0804">Transcription</keyword>
<feature type="compositionally biased region" description="Basic and acidic residues" evidence="3">
    <location>
        <begin position="125"/>
        <end position="137"/>
    </location>
</feature>
<accession>A0ABN3NKP2</accession>
<feature type="compositionally biased region" description="Polar residues" evidence="3">
    <location>
        <begin position="207"/>
        <end position="222"/>
    </location>
</feature>